<dbReference type="Gene3D" id="1.20.1740.10">
    <property type="entry name" value="Amino acid/polyamine transporter I"/>
    <property type="match status" value="1"/>
</dbReference>
<dbReference type="EMBL" id="JBANRG010000072">
    <property type="protein sequence ID" value="KAK7439528.1"/>
    <property type="molecule type" value="Genomic_DNA"/>
</dbReference>
<feature type="transmembrane region" description="Helical" evidence="5">
    <location>
        <begin position="259"/>
        <end position="279"/>
    </location>
</feature>
<evidence type="ECO:0000256" key="4">
    <source>
        <dbReference type="ARBA" id="ARBA00023136"/>
    </source>
</evidence>
<organism evidence="7 8">
    <name type="scientific">Marasmiellus scandens</name>
    <dbReference type="NCBI Taxonomy" id="2682957"/>
    <lineage>
        <taxon>Eukaryota</taxon>
        <taxon>Fungi</taxon>
        <taxon>Dikarya</taxon>
        <taxon>Basidiomycota</taxon>
        <taxon>Agaricomycotina</taxon>
        <taxon>Agaricomycetes</taxon>
        <taxon>Agaricomycetidae</taxon>
        <taxon>Agaricales</taxon>
        <taxon>Marasmiineae</taxon>
        <taxon>Omphalotaceae</taxon>
        <taxon>Marasmiellus</taxon>
    </lineage>
</organism>
<comment type="subcellular location">
    <subcellularLocation>
        <location evidence="1">Membrane</location>
        <topology evidence="1">Multi-pass membrane protein</topology>
    </subcellularLocation>
</comment>
<feature type="transmembrane region" description="Helical" evidence="5">
    <location>
        <begin position="79"/>
        <end position="100"/>
    </location>
</feature>
<feature type="domain" description="Amino acid permease/ SLC12A" evidence="6">
    <location>
        <begin position="2"/>
        <end position="318"/>
    </location>
</feature>
<keyword evidence="4 5" id="KW-0472">Membrane</keyword>
<evidence type="ECO:0000259" key="6">
    <source>
        <dbReference type="Pfam" id="PF00324"/>
    </source>
</evidence>
<reference evidence="7 8" key="1">
    <citation type="submission" date="2024-01" db="EMBL/GenBank/DDBJ databases">
        <title>A draft genome for the cacao thread blight pathogen Marasmiellus scandens.</title>
        <authorList>
            <person name="Baruah I.K."/>
            <person name="Leung J."/>
            <person name="Bukari Y."/>
            <person name="Amoako-Attah I."/>
            <person name="Meinhardt L.W."/>
            <person name="Bailey B.A."/>
            <person name="Cohen S.P."/>
        </authorList>
    </citation>
    <scope>NUCLEOTIDE SEQUENCE [LARGE SCALE GENOMIC DNA]</scope>
    <source>
        <strain evidence="7 8">GH-19</strain>
    </source>
</reference>
<keyword evidence="8" id="KW-1185">Reference proteome</keyword>
<dbReference type="InterPro" id="IPR050524">
    <property type="entry name" value="APC_YAT"/>
</dbReference>
<dbReference type="InterPro" id="IPR004841">
    <property type="entry name" value="AA-permease/SLC12A_dom"/>
</dbReference>
<feature type="transmembrane region" description="Helical" evidence="5">
    <location>
        <begin position="183"/>
        <end position="203"/>
    </location>
</feature>
<evidence type="ECO:0000256" key="1">
    <source>
        <dbReference type="ARBA" id="ARBA00004141"/>
    </source>
</evidence>
<evidence type="ECO:0000256" key="3">
    <source>
        <dbReference type="ARBA" id="ARBA00022989"/>
    </source>
</evidence>
<dbReference type="Pfam" id="PF00324">
    <property type="entry name" value="AA_permease"/>
    <property type="match status" value="1"/>
</dbReference>
<protein>
    <submittedName>
        <fullName evidence="7">General amino acid permease agp2</fullName>
    </submittedName>
</protein>
<evidence type="ECO:0000313" key="8">
    <source>
        <dbReference type="Proteomes" id="UP001498398"/>
    </source>
</evidence>
<evidence type="ECO:0000256" key="2">
    <source>
        <dbReference type="ARBA" id="ARBA00022692"/>
    </source>
</evidence>
<comment type="caution">
    <text evidence="7">The sequence shown here is derived from an EMBL/GenBank/DDBJ whole genome shotgun (WGS) entry which is preliminary data.</text>
</comment>
<feature type="transmembrane region" description="Helical" evidence="5">
    <location>
        <begin position="209"/>
        <end position="233"/>
    </location>
</feature>
<dbReference type="PANTHER" id="PTHR43341">
    <property type="entry name" value="AMINO ACID PERMEASE"/>
    <property type="match status" value="1"/>
</dbReference>
<dbReference type="Proteomes" id="UP001498398">
    <property type="component" value="Unassembled WGS sequence"/>
</dbReference>
<evidence type="ECO:0000256" key="5">
    <source>
        <dbReference type="SAM" id="Phobius"/>
    </source>
</evidence>
<feature type="transmembrane region" description="Helical" evidence="5">
    <location>
        <begin position="291"/>
        <end position="308"/>
    </location>
</feature>
<feature type="transmembrane region" description="Helical" evidence="5">
    <location>
        <begin position="38"/>
        <end position="58"/>
    </location>
</feature>
<evidence type="ECO:0000313" key="7">
    <source>
        <dbReference type="EMBL" id="KAK7439528.1"/>
    </source>
</evidence>
<keyword evidence="3 5" id="KW-1133">Transmembrane helix</keyword>
<keyword evidence="2 5" id="KW-0812">Transmembrane</keyword>
<gene>
    <name evidence="7" type="primary">AGP2_2</name>
    <name evidence="7" type="ORF">VKT23_017457</name>
</gene>
<dbReference type="PIRSF" id="PIRSF006060">
    <property type="entry name" value="AA_transporter"/>
    <property type="match status" value="1"/>
</dbReference>
<proteinExistence type="predicted"/>
<dbReference type="PANTHER" id="PTHR43341:SF15">
    <property type="entry name" value="GENERAL AMINO ACID PERMEASE AGP2"/>
    <property type="match status" value="1"/>
</dbReference>
<feature type="transmembrane region" description="Helical" evidence="5">
    <location>
        <begin position="135"/>
        <end position="155"/>
    </location>
</feature>
<accession>A0ABR1IV80</accession>
<name>A0ABR1IV80_9AGAR</name>
<sequence length="354" mass="39606">MVGGNPQHDVFGFRNWDPSKVPGTPFVEYFKTGSTGRFMGFIACVIQAAFTVCGPEYLSMTAGEVTNPRATLPRAFRTAYLRLATFFVGGAICMGILVPYNDPALVNSLNDPAPGAGSSIYVIAMKNMGINGLSHVVNVLIMLSVFSAGNSYMYCASRSLFGLALEGKVPGYKLLRRCTKDGVPIYCVGITLLFGLLAFMQVSSGSAKVLGWFVDLVTASTTLNYAYICLTYIRFYQAIGYRGIGRDTLPFKGPLQPFCAYYALFFNAIMTFIVGYTVFLPGNWDTPTFVFSYFIIIFSPVCFIWYKIANKTKFKRIHEITFFDEERKNIDEYESSYVEKPARNIVEKCWRRLF</sequence>